<gene>
    <name evidence="2" type="ORF">VZT92_022654</name>
</gene>
<sequence>MSDSDSDPFVRHATHNLDSQPELACSPLDRAGGPPGVRHKNTRLGRRSGSHPDEQETLLAQLEGHGINPAPGLPVLLHRRQELDTYMALIGELQLKYARNIFYQYHKAFSSKAALYISQYNSRLDWSVLDTELLVMVAGGTQTVSCGSCWNSGHIAPLCPSAVFQPTFAGRKLLQGCSPPAFRNICPEASPVSTTVPSCHTLILL</sequence>
<reference evidence="2 3" key="1">
    <citation type="journal article" date="2024" name="Genome Biol. Evol.">
        <title>Chromosome-level genome assembly of the viviparous eelpout Zoarces viviparus.</title>
        <authorList>
            <person name="Fuhrmann N."/>
            <person name="Brasseur M.V."/>
            <person name="Bakowski C.E."/>
            <person name="Podsiadlowski L."/>
            <person name="Prost S."/>
            <person name="Krehenwinkel H."/>
            <person name="Mayer C."/>
        </authorList>
    </citation>
    <scope>NUCLEOTIDE SEQUENCE [LARGE SCALE GENOMIC DNA]</scope>
    <source>
        <strain evidence="2">NO-MEL_2022_Ind0_liver</strain>
    </source>
</reference>
<comment type="caution">
    <text evidence="2">The sequence shown here is derived from an EMBL/GenBank/DDBJ whole genome shotgun (WGS) entry which is preliminary data.</text>
</comment>
<protein>
    <submittedName>
        <fullName evidence="2">Uncharacterized protein</fullName>
    </submittedName>
</protein>
<organism evidence="2 3">
    <name type="scientific">Zoarces viviparus</name>
    <name type="common">Viviparous eelpout</name>
    <name type="synonym">Blennius viviparus</name>
    <dbReference type="NCBI Taxonomy" id="48416"/>
    <lineage>
        <taxon>Eukaryota</taxon>
        <taxon>Metazoa</taxon>
        <taxon>Chordata</taxon>
        <taxon>Craniata</taxon>
        <taxon>Vertebrata</taxon>
        <taxon>Euteleostomi</taxon>
        <taxon>Actinopterygii</taxon>
        <taxon>Neopterygii</taxon>
        <taxon>Teleostei</taxon>
        <taxon>Neoteleostei</taxon>
        <taxon>Acanthomorphata</taxon>
        <taxon>Eupercaria</taxon>
        <taxon>Perciformes</taxon>
        <taxon>Cottioidei</taxon>
        <taxon>Zoarcales</taxon>
        <taxon>Zoarcidae</taxon>
        <taxon>Zoarcinae</taxon>
        <taxon>Zoarces</taxon>
    </lineage>
</organism>
<evidence type="ECO:0000313" key="2">
    <source>
        <dbReference type="EMBL" id="KAK9519964.1"/>
    </source>
</evidence>
<dbReference type="AlphaFoldDB" id="A0AAW1EBC0"/>
<name>A0AAW1EBC0_ZOAVI</name>
<evidence type="ECO:0000256" key="1">
    <source>
        <dbReference type="SAM" id="MobiDB-lite"/>
    </source>
</evidence>
<keyword evidence="3" id="KW-1185">Reference proteome</keyword>
<evidence type="ECO:0000313" key="3">
    <source>
        <dbReference type="Proteomes" id="UP001488805"/>
    </source>
</evidence>
<dbReference type="EMBL" id="JBCEZU010000434">
    <property type="protein sequence ID" value="KAK9519964.1"/>
    <property type="molecule type" value="Genomic_DNA"/>
</dbReference>
<feature type="compositionally biased region" description="Basic residues" evidence="1">
    <location>
        <begin position="37"/>
        <end position="49"/>
    </location>
</feature>
<feature type="region of interest" description="Disordered" evidence="1">
    <location>
        <begin position="1"/>
        <end position="54"/>
    </location>
</feature>
<proteinExistence type="predicted"/>
<accession>A0AAW1EBC0</accession>
<dbReference type="Proteomes" id="UP001488805">
    <property type="component" value="Unassembled WGS sequence"/>
</dbReference>